<comment type="catalytic activity">
    <reaction evidence="7">
        <text>3-hydroxy-L-kynurenine + H2O = 3-hydroxyanthranilate + L-alanine + H(+)</text>
        <dbReference type="Rhea" id="RHEA:25143"/>
        <dbReference type="ChEBI" id="CHEBI:15377"/>
        <dbReference type="ChEBI" id="CHEBI:15378"/>
        <dbReference type="ChEBI" id="CHEBI:36559"/>
        <dbReference type="ChEBI" id="CHEBI:57972"/>
        <dbReference type="ChEBI" id="CHEBI:58125"/>
        <dbReference type="EC" id="3.7.1.3"/>
    </reaction>
</comment>
<evidence type="ECO:0000256" key="6">
    <source>
        <dbReference type="NCBIfam" id="TIGR01814"/>
    </source>
</evidence>
<comment type="caution">
    <text evidence="8">The sequence shown here is derived from an EMBL/GenBank/DDBJ whole genome shotgun (WGS) entry which is preliminary data.</text>
</comment>
<proteinExistence type="inferred from homology"/>
<reference evidence="8 9" key="1">
    <citation type="submission" date="2018-09" db="EMBL/GenBank/DDBJ databases">
        <title>YIM PH 21725 draft genome.</title>
        <authorList>
            <person name="Miao C."/>
        </authorList>
    </citation>
    <scope>NUCLEOTIDE SEQUENCE [LARGE SCALE GENOMIC DNA]</scope>
    <source>
        <strain evidence="9">YIM PH21725</strain>
    </source>
</reference>
<dbReference type="FunFam" id="3.40.640.10:FF:000107">
    <property type="entry name" value="Kynureninase"/>
    <property type="match status" value="1"/>
</dbReference>
<dbReference type="InterPro" id="IPR015421">
    <property type="entry name" value="PyrdxlP-dep_Trfase_major"/>
</dbReference>
<evidence type="ECO:0000313" key="8">
    <source>
        <dbReference type="EMBL" id="RJQ78717.1"/>
    </source>
</evidence>
<sequence length="411" mass="43901">MTPLSALRELAVSLDAADPLAAKRAEFDLDPAVAYFDGNSLGAPPKHVAARVSAVVREQWGGRLIRSWTEGWWDAPVRVGERIAPLVGAAPGQVVVADSTSVDLFKTLVAAVRANPGRDEILLDAATFPTDGYVAGEVARLTGHRLRRVPVAELGTAAGERTAVVLANHVDYVSGRLHDMAETTAAAHRAGALVVWDLCHSVGAVPVRLDECEVDFAVGCTYKFLNGGPGAPAFVYLARRWQAGFDQPLAGWAGHADPFAMEAGYRGADGAGRARAGTPDILSLLALDAALDVWDDVDLAVLREKGLALGDFFFRCLDVLLPGAEVATPRDHARGHQVSVRDPGGERTMAALHERGVLGDFRPPDVLRFGLAPLYTTYAEVARAVETLRDVRGFSRSPHQVREGFRPGTGR</sequence>
<comment type="pathway">
    <text evidence="5 7">Amino-acid degradation; L-kynurenine degradation; L-alanine and anthranilate from L-kynurenine: step 1/1.</text>
</comment>
<keyword evidence="9" id="KW-1185">Reference proteome</keyword>
<dbReference type="RefSeq" id="WP_120026260.1">
    <property type="nucleotide sequence ID" value="NZ_QZFV01000128.1"/>
</dbReference>
<protein>
    <recommendedName>
        <fullName evidence="5 6">Kynureninase</fullName>
        <ecNumber evidence="5 6">3.7.1.3</ecNumber>
    </recommendedName>
    <alternativeName>
        <fullName evidence="5">L-kynurenine hydrolase</fullName>
    </alternativeName>
</protein>
<dbReference type="Pfam" id="PF22580">
    <property type="entry name" value="KYNU_C"/>
    <property type="match status" value="1"/>
</dbReference>
<dbReference type="EMBL" id="QZFV01000128">
    <property type="protein sequence ID" value="RJQ78717.1"/>
    <property type="molecule type" value="Genomic_DNA"/>
</dbReference>
<keyword evidence="3 5" id="KW-0663">Pyridoxal phosphate</keyword>
<dbReference type="GO" id="GO:0017000">
    <property type="term" value="P:antibiotic biosynthetic process"/>
    <property type="evidence" value="ECO:0007669"/>
    <property type="project" value="UniProtKB-KW"/>
</dbReference>
<dbReference type="GO" id="GO:0030429">
    <property type="term" value="F:kynureninase activity"/>
    <property type="evidence" value="ECO:0007669"/>
    <property type="project" value="UniProtKB-UniRule"/>
</dbReference>
<keyword evidence="1 5" id="KW-0662">Pyridine nucleotide biosynthesis</keyword>
<comment type="similarity">
    <text evidence="5 7">Belongs to the kynureninase family.</text>
</comment>
<evidence type="ECO:0000256" key="2">
    <source>
        <dbReference type="ARBA" id="ARBA00022801"/>
    </source>
</evidence>
<evidence type="ECO:0000256" key="4">
    <source>
        <dbReference type="ARBA" id="ARBA00023194"/>
    </source>
</evidence>
<dbReference type="HAMAP" id="MF_01970">
    <property type="entry name" value="Kynureninase"/>
    <property type="match status" value="1"/>
</dbReference>
<feature type="binding site" evidence="5">
    <location>
        <position position="101"/>
    </location>
    <ligand>
        <name>pyridoxal 5'-phosphate</name>
        <dbReference type="ChEBI" id="CHEBI:597326"/>
    </ligand>
</feature>
<comment type="pathway">
    <text evidence="5 7">Cofactor biosynthesis; NAD(+) biosynthesis; quinolinate from L-kynurenine: step 2/3.</text>
</comment>
<evidence type="ECO:0000313" key="9">
    <source>
        <dbReference type="Proteomes" id="UP000285112"/>
    </source>
</evidence>
<comment type="catalytic activity">
    <reaction evidence="5 7">
        <text>L-kynurenine + H2O = anthranilate + L-alanine + H(+)</text>
        <dbReference type="Rhea" id="RHEA:16813"/>
        <dbReference type="ChEBI" id="CHEBI:15377"/>
        <dbReference type="ChEBI" id="CHEBI:15378"/>
        <dbReference type="ChEBI" id="CHEBI:16567"/>
        <dbReference type="ChEBI" id="CHEBI:57959"/>
        <dbReference type="ChEBI" id="CHEBI:57972"/>
        <dbReference type="EC" id="3.7.1.3"/>
    </reaction>
</comment>
<dbReference type="PANTHER" id="PTHR14084:SF0">
    <property type="entry name" value="KYNURENINASE"/>
    <property type="match status" value="1"/>
</dbReference>
<dbReference type="UniPathway" id="UPA00334">
    <property type="reaction ID" value="UER00455"/>
</dbReference>
<dbReference type="UniPathway" id="UPA00253">
    <property type="reaction ID" value="UER00329"/>
</dbReference>
<organism evidence="8 9">
    <name type="scientific">Amycolatopsis panacis</name>
    <dbReference type="NCBI Taxonomy" id="2340917"/>
    <lineage>
        <taxon>Bacteria</taxon>
        <taxon>Bacillati</taxon>
        <taxon>Actinomycetota</taxon>
        <taxon>Actinomycetes</taxon>
        <taxon>Pseudonocardiales</taxon>
        <taxon>Pseudonocardiaceae</taxon>
        <taxon>Amycolatopsis</taxon>
    </lineage>
</organism>
<comment type="cofactor">
    <cofactor evidence="5 7">
        <name>pyridoxal 5'-phosphate</name>
        <dbReference type="ChEBI" id="CHEBI:597326"/>
    </cofactor>
</comment>
<feature type="modified residue" description="N6-(pyridoxal phosphate)lysine" evidence="5">
    <location>
        <position position="223"/>
    </location>
</feature>
<dbReference type="InterPro" id="IPR010111">
    <property type="entry name" value="Kynureninase"/>
</dbReference>
<feature type="binding site" evidence="5">
    <location>
        <begin position="128"/>
        <end position="131"/>
    </location>
    <ligand>
        <name>pyridoxal 5'-phosphate</name>
        <dbReference type="ChEBI" id="CHEBI:597326"/>
    </ligand>
</feature>
<dbReference type="GO" id="GO:0005737">
    <property type="term" value="C:cytoplasm"/>
    <property type="evidence" value="ECO:0007669"/>
    <property type="project" value="UniProtKB-UniRule"/>
</dbReference>
<dbReference type="GO" id="GO:0019441">
    <property type="term" value="P:L-tryptophan catabolic process to kynurenine"/>
    <property type="evidence" value="ECO:0007669"/>
    <property type="project" value="TreeGrafter"/>
</dbReference>
<evidence type="ECO:0000256" key="7">
    <source>
        <dbReference type="PIRNR" id="PIRNR038800"/>
    </source>
</evidence>
<keyword evidence="2 5" id="KW-0378">Hydrolase</keyword>
<feature type="binding site" evidence="5">
    <location>
        <position position="252"/>
    </location>
    <ligand>
        <name>pyridoxal 5'-phosphate</name>
        <dbReference type="ChEBI" id="CHEBI:597326"/>
    </ligand>
</feature>
<feature type="binding site" evidence="5">
    <location>
        <position position="222"/>
    </location>
    <ligand>
        <name>pyridoxal 5'-phosphate</name>
        <dbReference type="ChEBI" id="CHEBI:597326"/>
    </ligand>
</feature>
<gene>
    <name evidence="5 8" type="primary">kynU</name>
    <name evidence="8" type="ORF">D5S19_27355</name>
</gene>
<feature type="binding site" evidence="5">
    <location>
        <position position="278"/>
    </location>
    <ligand>
        <name>pyridoxal 5'-phosphate</name>
        <dbReference type="ChEBI" id="CHEBI:597326"/>
    </ligand>
</feature>
<keyword evidence="4" id="KW-0045">Antibiotic biosynthesis</keyword>
<dbReference type="Gene3D" id="3.40.640.10">
    <property type="entry name" value="Type I PLP-dependent aspartate aminotransferase-like (Major domain)"/>
    <property type="match status" value="1"/>
</dbReference>
<dbReference type="GO" id="GO:0030170">
    <property type="term" value="F:pyridoxal phosphate binding"/>
    <property type="evidence" value="ECO:0007669"/>
    <property type="project" value="UniProtKB-UniRule"/>
</dbReference>
<comment type="subunit">
    <text evidence="5 7">Homodimer.</text>
</comment>
<dbReference type="Proteomes" id="UP000285112">
    <property type="component" value="Unassembled WGS sequence"/>
</dbReference>
<dbReference type="Gene3D" id="3.90.1150.10">
    <property type="entry name" value="Aspartate Aminotransferase, domain 1"/>
    <property type="match status" value="1"/>
</dbReference>
<feature type="binding site" evidence="5">
    <location>
        <position position="197"/>
    </location>
    <ligand>
        <name>pyridoxal 5'-phosphate</name>
        <dbReference type="ChEBI" id="CHEBI:597326"/>
    </ligand>
</feature>
<evidence type="ECO:0000256" key="5">
    <source>
        <dbReference type="HAMAP-Rule" id="MF_01970"/>
    </source>
</evidence>
<feature type="binding site" evidence="5">
    <location>
        <position position="100"/>
    </location>
    <ligand>
        <name>pyridoxal 5'-phosphate</name>
        <dbReference type="ChEBI" id="CHEBI:597326"/>
    </ligand>
</feature>
<dbReference type="InterPro" id="IPR015424">
    <property type="entry name" value="PyrdxlP-dep_Trfase"/>
</dbReference>
<evidence type="ECO:0000256" key="3">
    <source>
        <dbReference type="ARBA" id="ARBA00022898"/>
    </source>
</evidence>
<comment type="caution">
    <text evidence="5">Lacks conserved residue(s) required for the propagation of feature annotation.</text>
</comment>
<dbReference type="NCBIfam" id="TIGR01814">
    <property type="entry name" value="kynureninase"/>
    <property type="match status" value="1"/>
</dbReference>
<feature type="binding site" evidence="5">
    <location>
        <position position="200"/>
    </location>
    <ligand>
        <name>pyridoxal 5'-phosphate</name>
        <dbReference type="ChEBI" id="CHEBI:597326"/>
    </ligand>
</feature>
<dbReference type="PANTHER" id="PTHR14084">
    <property type="entry name" value="KYNURENINASE"/>
    <property type="match status" value="1"/>
</dbReference>
<dbReference type="OrthoDB" id="9812626at2"/>
<dbReference type="EC" id="3.7.1.3" evidence="5 6"/>
<dbReference type="GO" id="GO:0097053">
    <property type="term" value="P:L-kynurenine catabolic process"/>
    <property type="evidence" value="ECO:0007669"/>
    <property type="project" value="UniProtKB-UniRule"/>
</dbReference>
<comment type="function">
    <text evidence="5 7">Catalyzes the cleavage of L-kynurenine (L-Kyn) and L-3-hydroxykynurenine (L-3OHKyn) into anthranilic acid (AA) and 3-hydroxyanthranilic acid (3-OHAA), respectively.</text>
</comment>
<dbReference type="SUPFAM" id="SSF53383">
    <property type="entry name" value="PLP-dependent transferases"/>
    <property type="match status" value="1"/>
</dbReference>
<dbReference type="GO" id="GO:0043420">
    <property type="term" value="P:anthranilate metabolic process"/>
    <property type="evidence" value="ECO:0007669"/>
    <property type="project" value="TreeGrafter"/>
</dbReference>
<name>A0A419HQP3_9PSEU</name>
<dbReference type="PIRSF" id="PIRSF038800">
    <property type="entry name" value="KYNU"/>
    <property type="match status" value="1"/>
</dbReference>
<evidence type="ECO:0000256" key="1">
    <source>
        <dbReference type="ARBA" id="ARBA00022642"/>
    </source>
</evidence>
<dbReference type="GO" id="GO:0019805">
    <property type="term" value="P:quinolinate biosynthetic process"/>
    <property type="evidence" value="ECO:0007669"/>
    <property type="project" value="UniProtKB-UniRule"/>
</dbReference>
<dbReference type="InterPro" id="IPR015422">
    <property type="entry name" value="PyrdxlP-dep_Trfase_small"/>
</dbReference>
<accession>A0A419HQP3</accession>
<dbReference type="AlphaFoldDB" id="A0A419HQP3"/>
<dbReference type="GO" id="GO:0009435">
    <property type="term" value="P:NAD+ biosynthetic process"/>
    <property type="evidence" value="ECO:0007669"/>
    <property type="project" value="UniProtKB-UniRule"/>
</dbReference>